<dbReference type="AlphaFoldDB" id="A0AA39NJK4"/>
<dbReference type="InterPro" id="IPR036047">
    <property type="entry name" value="F-box-like_dom_sf"/>
</dbReference>
<evidence type="ECO:0000259" key="1">
    <source>
        <dbReference type="PROSITE" id="PS50181"/>
    </source>
</evidence>
<dbReference type="Pfam" id="PF00646">
    <property type="entry name" value="F-box"/>
    <property type="match status" value="1"/>
</dbReference>
<dbReference type="PROSITE" id="PS50181">
    <property type="entry name" value="FBOX"/>
    <property type="match status" value="1"/>
</dbReference>
<dbReference type="Proteomes" id="UP001175227">
    <property type="component" value="Unassembled WGS sequence"/>
</dbReference>
<accession>A0AA39NJK4</accession>
<dbReference type="SUPFAM" id="SSF81383">
    <property type="entry name" value="F-box domain"/>
    <property type="match status" value="1"/>
</dbReference>
<dbReference type="InterPro" id="IPR001810">
    <property type="entry name" value="F-box_dom"/>
</dbReference>
<organism evidence="2 3">
    <name type="scientific">Armillaria novae-zelandiae</name>
    <dbReference type="NCBI Taxonomy" id="153914"/>
    <lineage>
        <taxon>Eukaryota</taxon>
        <taxon>Fungi</taxon>
        <taxon>Dikarya</taxon>
        <taxon>Basidiomycota</taxon>
        <taxon>Agaricomycotina</taxon>
        <taxon>Agaricomycetes</taxon>
        <taxon>Agaricomycetidae</taxon>
        <taxon>Agaricales</taxon>
        <taxon>Marasmiineae</taxon>
        <taxon>Physalacriaceae</taxon>
        <taxon>Armillaria</taxon>
    </lineage>
</organism>
<dbReference type="SUPFAM" id="SSF52047">
    <property type="entry name" value="RNI-like"/>
    <property type="match status" value="1"/>
</dbReference>
<feature type="domain" description="F-box" evidence="1">
    <location>
        <begin position="7"/>
        <end position="52"/>
    </location>
</feature>
<dbReference type="CDD" id="cd09917">
    <property type="entry name" value="F-box_SF"/>
    <property type="match status" value="1"/>
</dbReference>
<evidence type="ECO:0000313" key="3">
    <source>
        <dbReference type="Proteomes" id="UP001175227"/>
    </source>
</evidence>
<keyword evidence="3" id="KW-1185">Reference proteome</keyword>
<sequence length="366" mass="41516">MFQEHILCDLEELPLELFDEIASYLDIPTLKALSLTSSIWRSARIRRFFRTLTLHGGHESLSSCSKFLADFQKQAPVPCFRTVVLDGLKDDLSKALLPWCTRVHSIIMRDCPVENTTLIPSLIVLHALEFANLTFGSVADYFSILASLPSTLKTMTVGGNTFCESHLTFHTVGRGVRLECLRTKSADDLSVLVRDDCPVSLKDLRVADIEQASPHDFEDLVQSAPHLIDLHHNITTSKDRPASLPLHRLKTLYITERTEDPMATVWLLSTPSSVASTLQFIYRFEHLTTALLHPTFRNLIEVHIQIIEHRLANARRSASFFGFKVRRFRQRLEEMRSEISLMTGVLLIDPANPHILRPLLLFPGLE</sequence>
<proteinExistence type="predicted"/>
<name>A0AA39NJK4_9AGAR</name>
<reference evidence="2" key="1">
    <citation type="submission" date="2023-06" db="EMBL/GenBank/DDBJ databases">
        <authorList>
            <consortium name="Lawrence Berkeley National Laboratory"/>
            <person name="Ahrendt S."/>
            <person name="Sahu N."/>
            <person name="Indic B."/>
            <person name="Wong-Bajracharya J."/>
            <person name="Merenyi Z."/>
            <person name="Ke H.-M."/>
            <person name="Monk M."/>
            <person name="Kocsube S."/>
            <person name="Drula E."/>
            <person name="Lipzen A."/>
            <person name="Balint B."/>
            <person name="Henrissat B."/>
            <person name="Andreopoulos B."/>
            <person name="Martin F.M."/>
            <person name="Harder C.B."/>
            <person name="Rigling D."/>
            <person name="Ford K.L."/>
            <person name="Foster G.D."/>
            <person name="Pangilinan J."/>
            <person name="Papanicolaou A."/>
            <person name="Barry K."/>
            <person name="LaButti K."/>
            <person name="Viragh M."/>
            <person name="Koriabine M."/>
            <person name="Yan M."/>
            <person name="Riley R."/>
            <person name="Champramary S."/>
            <person name="Plett K.L."/>
            <person name="Tsai I.J."/>
            <person name="Slot J."/>
            <person name="Sipos G."/>
            <person name="Plett J."/>
            <person name="Nagy L.G."/>
            <person name="Grigoriev I.V."/>
        </authorList>
    </citation>
    <scope>NUCLEOTIDE SEQUENCE</scope>
    <source>
        <strain evidence="2">ICMP 16352</strain>
    </source>
</reference>
<gene>
    <name evidence="2" type="ORF">IW261DRAFT_1520471</name>
</gene>
<evidence type="ECO:0000313" key="2">
    <source>
        <dbReference type="EMBL" id="KAK0466658.1"/>
    </source>
</evidence>
<protein>
    <recommendedName>
        <fullName evidence="1">F-box domain-containing protein</fullName>
    </recommendedName>
</protein>
<dbReference type="EMBL" id="JAUEPR010000080">
    <property type="protein sequence ID" value="KAK0466658.1"/>
    <property type="molecule type" value="Genomic_DNA"/>
</dbReference>
<comment type="caution">
    <text evidence="2">The sequence shown here is derived from an EMBL/GenBank/DDBJ whole genome shotgun (WGS) entry which is preliminary data.</text>
</comment>